<accession>A0A972SRW8</accession>
<feature type="transmembrane region" description="Helical" evidence="1">
    <location>
        <begin position="6"/>
        <end position="23"/>
    </location>
</feature>
<keyword evidence="1" id="KW-1133">Transmembrane helix</keyword>
<evidence type="ECO:0000256" key="1">
    <source>
        <dbReference type="SAM" id="Phobius"/>
    </source>
</evidence>
<evidence type="ECO:0000313" key="3">
    <source>
        <dbReference type="Proteomes" id="UP000655523"/>
    </source>
</evidence>
<dbReference type="AlphaFoldDB" id="A0A972SRW8"/>
<reference evidence="2 3" key="1">
    <citation type="submission" date="2019-11" db="EMBL/GenBank/DDBJ databases">
        <title>Metabolism of dissolved organic matter in forest soils.</title>
        <authorList>
            <person name="Cyle K.T."/>
            <person name="Wilhelm R.C."/>
            <person name="Martinez C.E."/>
        </authorList>
    </citation>
    <scope>NUCLEOTIDE SEQUENCE [LARGE SCALE GENOMIC DNA]</scope>
    <source>
        <strain evidence="2 3">5N</strain>
    </source>
</reference>
<dbReference type="Proteomes" id="UP000655523">
    <property type="component" value="Unassembled WGS sequence"/>
</dbReference>
<comment type="caution">
    <text evidence="2">The sequence shown here is derived from an EMBL/GenBank/DDBJ whole genome shotgun (WGS) entry which is preliminary data.</text>
</comment>
<gene>
    <name evidence="2" type="ORF">GNZ13_43780</name>
</gene>
<proteinExistence type="predicted"/>
<dbReference type="EMBL" id="WOEZ01000260">
    <property type="protein sequence ID" value="NPT61275.1"/>
    <property type="molecule type" value="Genomic_DNA"/>
</dbReference>
<organism evidence="2 3">
    <name type="scientific">Paraburkholderia elongata</name>
    <dbReference type="NCBI Taxonomy" id="2675747"/>
    <lineage>
        <taxon>Bacteria</taxon>
        <taxon>Pseudomonadati</taxon>
        <taxon>Pseudomonadota</taxon>
        <taxon>Betaproteobacteria</taxon>
        <taxon>Burkholderiales</taxon>
        <taxon>Burkholderiaceae</taxon>
        <taxon>Paraburkholderia</taxon>
    </lineage>
</organism>
<evidence type="ECO:0000313" key="2">
    <source>
        <dbReference type="EMBL" id="NPT61275.1"/>
    </source>
</evidence>
<keyword evidence="1" id="KW-0812">Transmembrane</keyword>
<protein>
    <submittedName>
        <fullName evidence="2">Uncharacterized protein</fullName>
    </submittedName>
</protein>
<sequence length="52" mass="5925">MNLKWIGIAIGTSAMAIAAVAVLDHYRCERYRANLLRNLDRHASPLTQNQTW</sequence>
<keyword evidence="1" id="KW-0472">Membrane</keyword>
<name>A0A972SRW8_9BURK</name>
<keyword evidence="3" id="KW-1185">Reference proteome</keyword>